<evidence type="ECO:0000256" key="1">
    <source>
        <dbReference type="SAM" id="SignalP"/>
    </source>
</evidence>
<dbReference type="Proteomes" id="UP000824755">
    <property type="component" value="Chromosome"/>
</dbReference>
<feature type="domain" description="Peptidase M16 N-terminal" evidence="2">
    <location>
        <begin position="54"/>
        <end position="197"/>
    </location>
</feature>
<proteinExistence type="predicted"/>
<dbReference type="Gene3D" id="3.30.830.10">
    <property type="entry name" value="Metalloenzyme, LuxS/M16 peptidase-like"/>
    <property type="match status" value="2"/>
</dbReference>
<dbReference type="InterPro" id="IPR007863">
    <property type="entry name" value="Peptidase_M16_C"/>
</dbReference>
<feature type="signal peptide" evidence="1">
    <location>
        <begin position="1"/>
        <end position="23"/>
    </location>
</feature>
<organism evidence="4 5">
    <name type="scientific">Lysobacter soyae</name>
    <dbReference type="NCBI Taxonomy" id="2764185"/>
    <lineage>
        <taxon>Bacteria</taxon>
        <taxon>Pseudomonadati</taxon>
        <taxon>Pseudomonadota</taxon>
        <taxon>Gammaproteobacteria</taxon>
        <taxon>Lysobacterales</taxon>
        <taxon>Lysobacteraceae</taxon>
        <taxon>Lysobacter</taxon>
    </lineage>
</organism>
<dbReference type="SUPFAM" id="SSF63411">
    <property type="entry name" value="LuxS/MPP-like metallohydrolase"/>
    <property type="match status" value="2"/>
</dbReference>
<accession>A0ABX8WQV6</accession>
<evidence type="ECO:0000259" key="2">
    <source>
        <dbReference type="Pfam" id="PF00675"/>
    </source>
</evidence>
<dbReference type="RefSeq" id="WP_220380038.1">
    <property type="nucleotide sequence ID" value="NZ_CP080544.1"/>
</dbReference>
<evidence type="ECO:0000313" key="5">
    <source>
        <dbReference type="Proteomes" id="UP000824755"/>
    </source>
</evidence>
<dbReference type="InterPro" id="IPR011249">
    <property type="entry name" value="Metalloenz_LuxS/M16"/>
</dbReference>
<dbReference type="Pfam" id="PF05193">
    <property type="entry name" value="Peptidase_M16_C"/>
    <property type="match status" value="1"/>
</dbReference>
<evidence type="ECO:0000259" key="3">
    <source>
        <dbReference type="Pfam" id="PF05193"/>
    </source>
</evidence>
<feature type="domain" description="Peptidase M16 C-terminal" evidence="3">
    <location>
        <begin position="207"/>
        <end position="385"/>
    </location>
</feature>
<reference evidence="4 5" key="1">
    <citation type="submission" date="2021-08" db="EMBL/GenBank/DDBJ databases">
        <title>Lysobacter sp. strain CJ11 Genome sequencing and assembly.</title>
        <authorList>
            <person name="Kim I."/>
        </authorList>
    </citation>
    <scope>NUCLEOTIDE SEQUENCE [LARGE SCALE GENOMIC DNA]</scope>
    <source>
        <strain evidence="4 5">CJ11</strain>
    </source>
</reference>
<dbReference type="PANTHER" id="PTHR11851">
    <property type="entry name" value="METALLOPROTEASE"/>
    <property type="match status" value="1"/>
</dbReference>
<dbReference type="Pfam" id="PF00675">
    <property type="entry name" value="Peptidase_M16"/>
    <property type="match status" value="1"/>
</dbReference>
<dbReference type="PANTHER" id="PTHR11851:SF224">
    <property type="entry name" value="PROCESSING PROTEASE"/>
    <property type="match status" value="1"/>
</dbReference>
<dbReference type="EMBL" id="CP080544">
    <property type="protein sequence ID" value="QYR53220.1"/>
    <property type="molecule type" value="Genomic_DNA"/>
</dbReference>
<evidence type="ECO:0000313" key="4">
    <source>
        <dbReference type="EMBL" id="QYR53220.1"/>
    </source>
</evidence>
<protein>
    <submittedName>
        <fullName evidence="4">Insulinase family protein</fullName>
    </submittedName>
</protein>
<gene>
    <name evidence="4" type="ORF">H8L67_01475</name>
</gene>
<keyword evidence="5" id="KW-1185">Reference proteome</keyword>
<sequence length="481" mass="50288">MKKTPFVARTLALSIAFACSAQAADFPSAPPEAGPAPKVSIPTAVETTLPNGLRVITVTRPGLPLVTTNLMVRAGAEHDPADKSGLTYFTGELITKGAKGRSAAQIAEAAEALGGSLDVTTGWDASGVDITVATPKLDAAMALMSDTVLAPDYAQEELERLRTQTLNGLKQSMSRPNVVSSLALSRVVYGAHTYGHPASGTPQSLPKISRDDVAAQYKAMWRPDQAILLFAGDITPAQAKALASKYFGQWTAPNSLLPTAPAKPVAGGKGALWVINQPGAGQSGVSMGVQATARKDKDYYAGTLANAILGGSYSARLNQEIRIKRGLSYGANSRLQSLAAGGAWTGSALTKNPSSMEVVDLMRTEALRLGKEPVAADEFTARQATLTGNYAMGLESTDGLSSVLGNLAVQGIDLQEANRFIDRINAVTPAQVQSYAGKYFKPGGLNFVVVGDTKDFETKIPAGAVRLDVSKLNLDSPDLGK</sequence>
<dbReference type="InterPro" id="IPR011765">
    <property type="entry name" value="Pept_M16_N"/>
</dbReference>
<name>A0ABX8WQV6_9GAMM</name>
<keyword evidence="1" id="KW-0732">Signal</keyword>
<feature type="chain" id="PRO_5046248591" evidence="1">
    <location>
        <begin position="24"/>
        <end position="481"/>
    </location>
</feature>
<dbReference type="InterPro" id="IPR050361">
    <property type="entry name" value="MPP/UQCRC_Complex"/>
</dbReference>